<dbReference type="EMBL" id="JACOPS010000004">
    <property type="protein sequence ID" value="MBC5728758.1"/>
    <property type="molecule type" value="Genomic_DNA"/>
</dbReference>
<evidence type="ECO:0000313" key="1">
    <source>
        <dbReference type="EMBL" id="MBC5728758.1"/>
    </source>
</evidence>
<evidence type="ECO:0000313" key="2">
    <source>
        <dbReference type="Proteomes" id="UP000636755"/>
    </source>
</evidence>
<comment type="caution">
    <text evidence="1">The sequence shown here is derived from an EMBL/GenBank/DDBJ whole genome shotgun (WGS) entry which is preliminary data.</text>
</comment>
<accession>A0ABR7HMI8</accession>
<name>A0ABR7HMI8_9FIRM</name>
<protein>
    <recommendedName>
        <fullName evidence="3">XRE family transcriptional regulator</fullName>
    </recommendedName>
</protein>
<gene>
    <name evidence="1" type="ORF">H8R91_09570</name>
</gene>
<evidence type="ECO:0008006" key="3">
    <source>
        <dbReference type="Google" id="ProtNLM"/>
    </source>
</evidence>
<proteinExistence type="predicted"/>
<sequence length="85" mass="9445">MNAAKVTGYAKKPKKELIKAIDDCISLSQLFALIQHENITMQMHSQPGASNLAPKVLSAQEIIDKKDTPLERLKTEIKKSVLKSK</sequence>
<dbReference type="RefSeq" id="WP_186935822.1">
    <property type="nucleotide sequence ID" value="NZ_JACOPS010000004.1"/>
</dbReference>
<dbReference type="Proteomes" id="UP000636755">
    <property type="component" value="Unassembled WGS sequence"/>
</dbReference>
<reference evidence="1 2" key="1">
    <citation type="submission" date="2020-08" db="EMBL/GenBank/DDBJ databases">
        <title>Genome public.</title>
        <authorList>
            <person name="Liu C."/>
            <person name="Sun Q."/>
        </authorList>
    </citation>
    <scope>NUCLEOTIDE SEQUENCE [LARGE SCALE GENOMIC DNA]</scope>
    <source>
        <strain evidence="1 2">NSJ-71</strain>
    </source>
</reference>
<keyword evidence="2" id="KW-1185">Reference proteome</keyword>
<organism evidence="1 2">
    <name type="scientific">Ruminococcus intestinalis</name>
    <dbReference type="NCBI Taxonomy" id="2763066"/>
    <lineage>
        <taxon>Bacteria</taxon>
        <taxon>Bacillati</taxon>
        <taxon>Bacillota</taxon>
        <taxon>Clostridia</taxon>
        <taxon>Eubacteriales</taxon>
        <taxon>Oscillospiraceae</taxon>
        <taxon>Ruminococcus</taxon>
    </lineage>
</organism>